<dbReference type="Proteomes" id="UP000046155">
    <property type="component" value="Unassembled WGS sequence"/>
</dbReference>
<proteinExistence type="predicted"/>
<dbReference type="InterPro" id="IPR002847">
    <property type="entry name" value="F420-0_gamma-glut_ligase-dom"/>
</dbReference>
<dbReference type="SUPFAM" id="SSF144010">
    <property type="entry name" value="CofE-like"/>
    <property type="match status" value="1"/>
</dbReference>
<reference evidence="3" key="1">
    <citation type="submission" date="2015-01" db="EMBL/GenBank/DDBJ databases">
        <authorList>
            <person name="Manzoor Shahid"/>
            <person name="Zubair Saima"/>
        </authorList>
    </citation>
    <scope>NUCLEOTIDE SEQUENCE [LARGE SCALE GENOMIC DNA]</scope>
    <source>
        <strain evidence="3">Sp3</strain>
    </source>
</reference>
<accession>A0A0B7MIY2</accession>
<dbReference type="EMBL" id="CDRZ01000041">
    <property type="protein sequence ID" value="CEO87921.1"/>
    <property type="molecule type" value="Genomic_DNA"/>
</dbReference>
<evidence type="ECO:0000313" key="3">
    <source>
        <dbReference type="Proteomes" id="UP000046155"/>
    </source>
</evidence>
<name>A0A0B7MIY2_9FIRM</name>
<keyword evidence="3" id="KW-1185">Reference proteome</keyword>
<dbReference type="AlphaFoldDB" id="A0A0B7MIY2"/>
<evidence type="ECO:0000313" key="2">
    <source>
        <dbReference type="EMBL" id="CEO87921.1"/>
    </source>
</evidence>
<gene>
    <name evidence="2" type="ORF">SSCH_1350002</name>
</gene>
<dbReference type="Gene3D" id="3.90.1660.10">
    <property type="entry name" value="CofE-like domain"/>
    <property type="match status" value="1"/>
</dbReference>
<feature type="domain" description="Coenzyme F420:L-glutamate ligase-like" evidence="1">
    <location>
        <begin position="127"/>
        <end position="275"/>
    </location>
</feature>
<sequence>MTMVDANDFFQHKNIEPIKLDFSPQIDSYYERDVIFANELGNNSFSHPITNVDYRGLYLQMIEEGGARGEVIFTNNPLKIYDLGYIDGVCIGAVHEREKLRELFVSFGAMVPVITIQDIGPEPWGVIGSNVSDFEGGVLKLLPEDADDTAEKIREMIKEETGKSVDVLIFGDGAYKDPDTGIYELADPHPAIGVSSGLKSAGLRSGSKLKLVVDTLYRKGYSKEEIITYLENKEGEKVEENLGTTPRSATSIIGTLADLVAGSADAGTPIVLVRGFKYKQKS</sequence>
<dbReference type="Pfam" id="PF01996">
    <property type="entry name" value="F420_ligase"/>
    <property type="match status" value="1"/>
</dbReference>
<protein>
    <recommendedName>
        <fullName evidence="1">Coenzyme F420:L-glutamate ligase-like domain-containing protein</fullName>
    </recommendedName>
</protein>
<organism evidence="2 3">
    <name type="scientific">Syntrophaceticus schinkii</name>
    <dbReference type="NCBI Taxonomy" id="499207"/>
    <lineage>
        <taxon>Bacteria</taxon>
        <taxon>Bacillati</taxon>
        <taxon>Bacillota</taxon>
        <taxon>Clostridia</taxon>
        <taxon>Thermoanaerobacterales</taxon>
        <taxon>Thermoanaerobacterales Family III. Incertae Sedis</taxon>
        <taxon>Syntrophaceticus</taxon>
    </lineage>
</organism>
<dbReference type="Gene3D" id="3.30.1330.100">
    <property type="entry name" value="CofE-like"/>
    <property type="match status" value="1"/>
</dbReference>
<evidence type="ECO:0000259" key="1">
    <source>
        <dbReference type="Pfam" id="PF01996"/>
    </source>
</evidence>